<comment type="similarity">
    <text evidence="5">Belongs to the KdsB family.</text>
</comment>
<dbReference type="PANTHER" id="PTHR42866:SF2">
    <property type="entry name" value="3-DEOXY-MANNO-OCTULOSONATE CYTIDYLYLTRANSFERASE, MITOCHONDRIAL"/>
    <property type="match status" value="1"/>
</dbReference>
<accession>Q1PZX7</accession>
<evidence type="ECO:0000256" key="5">
    <source>
        <dbReference type="HAMAP-Rule" id="MF_00057"/>
    </source>
</evidence>
<keyword evidence="2 5" id="KW-0808">Transferase</keyword>
<dbReference type="FunFam" id="3.90.550.10:FF:000011">
    <property type="entry name" value="3-deoxy-manno-octulosonate cytidylyltransferase"/>
    <property type="match status" value="1"/>
</dbReference>
<dbReference type="RefSeq" id="WP_099324868.1">
    <property type="nucleotide sequence ID" value="NZ_LT934425.1"/>
</dbReference>
<dbReference type="OrthoDB" id="9815559at2"/>
<evidence type="ECO:0000256" key="3">
    <source>
        <dbReference type="ARBA" id="ARBA00022695"/>
    </source>
</evidence>
<dbReference type="NCBIfam" id="TIGR00466">
    <property type="entry name" value="kdsB"/>
    <property type="match status" value="1"/>
</dbReference>
<keyword evidence="8" id="KW-1185">Reference proteome</keyword>
<dbReference type="CDD" id="cd02517">
    <property type="entry name" value="CMP-KDO-Synthetase"/>
    <property type="match status" value="1"/>
</dbReference>
<dbReference type="UniPathway" id="UPA00358">
    <property type="reaction ID" value="UER00476"/>
</dbReference>
<dbReference type="GO" id="GO:0009103">
    <property type="term" value="P:lipopolysaccharide biosynthetic process"/>
    <property type="evidence" value="ECO:0007669"/>
    <property type="project" value="UniProtKB-UniRule"/>
</dbReference>
<dbReference type="GO" id="GO:0033468">
    <property type="term" value="P:CMP-keto-3-deoxy-D-manno-octulosonic acid biosynthetic process"/>
    <property type="evidence" value="ECO:0007669"/>
    <property type="project" value="UniProtKB-UniRule"/>
</dbReference>
<dbReference type="SUPFAM" id="SSF53448">
    <property type="entry name" value="Nucleotide-diphospho-sugar transferases"/>
    <property type="match status" value="1"/>
</dbReference>
<keyword evidence="4 5" id="KW-0448">Lipopolysaccharide biosynthesis</keyword>
<reference evidence="7" key="3">
    <citation type="submission" date="2017-10" db="EMBL/GenBank/DDBJ databases">
        <authorList>
            <person name="Banno H."/>
            <person name="Chua N.-H."/>
        </authorList>
    </citation>
    <scope>NUCLEOTIDE SEQUENCE [LARGE SCALE GENOMIC DNA]</scope>
    <source>
        <strain evidence="7">Kuenenia_mbr1_ru-nijmegen</strain>
    </source>
</reference>
<reference evidence="6" key="2">
    <citation type="submission" date="2006-01" db="EMBL/GenBank/DDBJ databases">
        <authorList>
            <person name="Genoscope"/>
        </authorList>
    </citation>
    <scope>NUCLEOTIDE SEQUENCE</scope>
</reference>
<dbReference type="PANTHER" id="PTHR42866">
    <property type="entry name" value="3-DEOXY-MANNO-OCTULOSONATE CYTIDYLYLTRANSFERASE"/>
    <property type="match status" value="1"/>
</dbReference>
<evidence type="ECO:0000313" key="6">
    <source>
        <dbReference type="EMBL" id="CAJ72637.1"/>
    </source>
</evidence>
<reference evidence="8" key="4">
    <citation type="submission" date="2017-10" db="EMBL/GenBank/DDBJ databases">
        <authorList>
            <person name="Frank J."/>
        </authorList>
    </citation>
    <scope>NUCLEOTIDE SEQUENCE [LARGE SCALE GENOMIC DNA]</scope>
</reference>
<dbReference type="EMBL" id="CT573072">
    <property type="protein sequence ID" value="CAJ72637.1"/>
    <property type="molecule type" value="Genomic_DNA"/>
</dbReference>
<dbReference type="Gene3D" id="3.90.550.10">
    <property type="entry name" value="Spore Coat Polysaccharide Biosynthesis Protein SpsA, Chain A"/>
    <property type="match status" value="1"/>
</dbReference>
<dbReference type="InterPro" id="IPR003329">
    <property type="entry name" value="Cytidylyl_trans"/>
</dbReference>
<gene>
    <name evidence="5 6" type="primary">kdsB</name>
    <name evidence="7" type="synonym">kdsB_1</name>
    <name evidence="7" type="ORF">KSMBR1_1637</name>
    <name evidence="6" type="ORF">kustd1892</name>
</gene>
<dbReference type="HAMAP" id="MF_00057">
    <property type="entry name" value="KdsB"/>
    <property type="match status" value="1"/>
</dbReference>
<evidence type="ECO:0000256" key="2">
    <source>
        <dbReference type="ARBA" id="ARBA00022679"/>
    </source>
</evidence>
<dbReference type="InterPro" id="IPR029044">
    <property type="entry name" value="Nucleotide-diphossugar_trans"/>
</dbReference>
<evidence type="ECO:0000313" key="7">
    <source>
        <dbReference type="EMBL" id="SOH04136.1"/>
    </source>
</evidence>
<dbReference type="GO" id="GO:0016020">
    <property type="term" value="C:membrane"/>
    <property type="evidence" value="ECO:0007669"/>
    <property type="project" value="UniProtKB-SubCell"/>
</dbReference>
<comment type="function">
    <text evidence="5">Activates KDO (a required 8-carbon sugar) for incorporation into bacterial lipopolysaccharide in Gram-negative bacteria.</text>
</comment>
<comment type="subcellular location">
    <subcellularLocation>
        <location evidence="5">Cytoplasm</location>
    </subcellularLocation>
    <subcellularLocation>
        <location evidence="1">Membrane</location>
    </subcellularLocation>
</comment>
<dbReference type="GO" id="GO:0005829">
    <property type="term" value="C:cytosol"/>
    <property type="evidence" value="ECO:0007669"/>
    <property type="project" value="TreeGrafter"/>
</dbReference>
<dbReference type="EMBL" id="LT934425">
    <property type="protein sequence ID" value="SOH04136.1"/>
    <property type="molecule type" value="Genomic_DNA"/>
</dbReference>
<dbReference type="GO" id="GO:0008690">
    <property type="term" value="F:3-deoxy-manno-octulosonate cytidylyltransferase activity"/>
    <property type="evidence" value="ECO:0007669"/>
    <property type="project" value="UniProtKB-UniRule"/>
</dbReference>
<organism evidence="6">
    <name type="scientific">Kuenenia stuttgartiensis</name>
    <dbReference type="NCBI Taxonomy" id="174633"/>
    <lineage>
        <taxon>Bacteria</taxon>
        <taxon>Pseudomonadati</taxon>
        <taxon>Planctomycetota</taxon>
        <taxon>Candidatus Brocadiia</taxon>
        <taxon>Candidatus Brocadiales</taxon>
        <taxon>Candidatus Brocadiaceae</taxon>
        <taxon>Candidatus Kuenenia</taxon>
    </lineage>
</organism>
<dbReference type="NCBIfam" id="NF003952">
    <property type="entry name" value="PRK05450.1-5"/>
    <property type="match status" value="1"/>
</dbReference>
<keyword evidence="3 5" id="KW-0548">Nucleotidyltransferase</keyword>
<evidence type="ECO:0000313" key="8">
    <source>
        <dbReference type="Proteomes" id="UP000221734"/>
    </source>
</evidence>
<dbReference type="InterPro" id="IPR004528">
    <property type="entry name" value="KdsB"/>
</dbReference>
<dbReference type="AlphaFoldDB" id="Q1PZX7"/>
<dbReference type="EC" id="2.7.7.38" evidence="5"/>
<evidence type="ECO:0000256" key="4">
    <source>
        <dbReference type="ARBA" id="ARBA00022985"/>
    </source>
</evidence>
<dbReference type="Proteomes" id="UP000221734">
    <property type="component" value="Chromosome Kuenenia_stuttgartiensis_MBR1"/>
</dbReference>
<protein>
    <recommendedName>
        <fullName evidence="5">3-deoxy-manno-octulosonate cytidylyltransferase</fullName>
        <ecNumber evidence="5">2.7.7.38</ecNumber>
    </recommendedName>
    <alternativeName>
        <fullName evidence="5">CMP-2-keto-3-deoxyoctulosonic acid synthase</fullName>
        <shortName evidence="5">CKS</shortName>
        <shortName evidence="5">CMP-KDO synthase</shortName>
    </alternativeName>
</protein>
<keyword evidence="5" id="KW-0963">Cytoplasm</keyword>
<comment type="pathway">
    <text evidence="5">Nucleotide-sugar biosynthesis; CMP-3-deoxy-D-manno-octulosonate biosynthesis; CMP-3-deoxy-D-manno-octulosonate from 3-deoxy-D-manno-octulosonate and CTP: step 1/1.</text>
</comment>
<reference evidence="6" key="1">
    <citation type="journal article" date="2006" name="Nature">
        <title>Deciphering the evolution and metabolism of an anammox bacterium from a community genome.</title>
        <authorList>
            <person name="Strous M."/>
            <person name="Pelletier E."/>
            <person name="Mangenot S."/>
            <person name="Rattei T."/>
            <person name="Lehner A."/>
            <person name="Taylor M.W."/>
            <person name="Horn M."/>
            <person name="Daims H."/>
            <person name="Bartol-Mavel D."/>
            <person name="Wincker P."/>
            <person name="Barbe V."/>
            <person name="Fonknechten N."/>
            <person name="Vallenet D."/>
            <person name="Segurens B."/>
            <person name="Schenowitz-Truong C."/>
            <person name="Medigue C."/>
            <person name="Collingro A."/>
            <person name="Snel B."/>
            <person name="Dutilh B.E."/>
            <person name="OpDenCamp H.J.M."/>
            <person name="vanDerDrift C."/>
            <person name="Cirpus I."/>
            <person name="vanDePas-Schoonen K.T."/>
            <person name="Harhangi H.R."/>
            <person name="vanNiftrik L."/>
            <person name="Schmid M."/>
            <person name="Keltjens J."/>
            <person name="vanDeVossenberg J."/>
            <person name="Kartal B."/>
            <person name="Meier H."/>
            <person name="Frishman D."/>
            <person name="Huynen M.A."/>
            <person name="Mewes H."/>
            <person name="Weissenbach J."/>
            <person name="Jetten M.S.M."/>
            <person name="Wagner M."/>
            <person name="LePaslier D."/>
        </authorList>
    </citation>
    <scope>NUCLEOTIDE SEQUENCE</scope>
</reference>
<dbReference type="KEGG" id="kst:KSMBR1_1637"/>
<evidence type="ECO:0000256" key="1">
    <source>
        <dbReference type="ARBA" id="ARBA00004370"/>
    </source>
</evidence>
<dbReference type="Pfam" id="PF02348">
    <property type="entry name" value="CTP_transf_3"/>
    <property type="match status" value="1"/>
</dbReference>
<sequence>MNKHKSVVIIPARYDSSRLQGKLILQEVKDITGRYIIEHVYQNVKSARGIEKVIVATDSRQIFDIVKGFGGVAEMTSGEYHSGTDRISEIAERIDADFIVNVQGDEPEMNGAMVDLVIDVLEKDDNAVMSTLANRIENAEALRDPNCVKVVLDNNGYALYFSRSQIPYVRDNDEQGNGREFLRHLGIYGYRRDFLLKYRNLLPSKLEMAEKLEQLRALSNGYKIKVAITEYVSCGINTKNDLMEFIERHKND</sequence>
<name>Q1PZX7_KUEST</name>
<proteinExistence type="inferred from homology"/>
<comment type="catalytic activity">
    <reaction evidence="5">
        <text>3-deoxy-alpha-D-manno-oct-2-ulosonate + CTP = CMP-3-deoxy-beta-D-manno-octulosonate + diphosphate</text>
        <dbReference type="Rhea" id="RHEA:23448"/>
        <dbReference type="ChEBI" id="CHEBI:33019"/>
        <dbReference type="ChEBI" id="CHEBI:37563"/>
        <dbReference type="ChEBI" id="CHEBI:85986"/>
        <dbReference type="ChEBI" id="CHEBI:85987"/>
        <dbReference type="EC" id="2.7.7.38"/>
    </reaction>
</comment>